<dbReference type="EMBL" id="JXSU01000007">
    <property type="protein sequence ID" value="KIS23731.1"/>
    <property type="molecule type" value="Genomic_DNA"/>
</dbReference>
<reference evidence="1 2" key="1">
    <citation type="submission" date="2014-06" db="EMBL/GenBank/DDBJ databases">
        <title>Genome characterization of distinct group I Clostridium botulinum lineages.</title>
        <authorList>
            <person name="Giordani F."/>
            <person name="Anselmo A."/>
            <person name="Fillo S."/>
            <person name="Palozzi A.M."/>
            <person name="Fortunato A."/>
            <person name="Gentile B."/>
            <person name="Ciammaruconi A."/>
            <person name="Anniballi F."/>
            <person name="De Medici D."/>
            <person name="Lista F."/>
        </authorList>
    </citation>
    <scope>NUCLEOTIDE SEQUENCE [LARGE SCALE GENOMIC DNA]</scope>
    <source>
        <strain evidence="1 2">B2 450</strain>
    </source>
</reference>
<organism evidence="1 2">
    <name type="scientific">Clostridium botulinum B2 450</name>
    <dbReference type="NCBI Taxonomy" id="1379739"/>
    <lineage>
        <taxon>Bacteria</taxon>
        <taxon>Bacillati</taxon>
        <taxon>Bacillota</taxon>
        <taxon>Clostridia</taxon>
        <taxon>Eubacteriales</taxon>
        <taxon>Clostridiaceae</taxon>
        <taxon>Clostridium</taxon>
    </lineage>
</organism>
<accession>A0A0D1BY01</accession>
<dbReference type="PATRIC" id="fig|1379739.3.peg.2165"/>
<protein>
    <submittedName>
        <fullName evidence="1">Uncharacterized protein</fullName>
    </submittedName>
</protein>
<sequence>MYDVKVLEEQDYSYNDRLKYECIIDRSYYNKIVTENTLINLKSSYVPRENIFY</sequence>
<dbReference type="HOGENOM" id="CLU_3060011_0_0_9"/>
<proteinExistence type="predicted"/>
<dbReference type="AlphaFoldDB" id="A0A0D1BY01"/>
<evidence type="ECO:0000313" key="1">
    <source>
        <dbReference type="EMBL" id="KIS23731.1"/>
    </source>
</evidence>
<name>A0A0D1BY01_CLOBO</name>
<comment type="caution">
    <text evidence="1">The sequence shown here is derived from an EMBL/GenBank/DDBJ whole genome shotgun (WGS) entry which is preliminary data.</text>
</comment>
<dbReference type="RefSeq" id="WP_003486026.1">
    <property type="nucleotide sequence ID" value="NZ_JXSU01000007.1"/>
</dbReference>
<dbReference type="OrthoDB" id="1915806at2"/>
<evidence type="ECO:0000313" key="2">
    <source>
        <dbReference type="Proteomes" id="UP000032250"/>
    </source>
</evidence>
<dbReference type="Proteomes" id="UP000032250">
    <property type="component" value="Unassembled WGS sequence"/>
</dbReference>
<gene>
    <name evidence="1" type="ORF">N495_09045</name>
</gene>